<dbReference type="SUPFAM" id="SSF161098">
    <property type="entry name" value="MetI-like"/>
    <property type="match status" value="1"/>
</dbReference>
<feature type="transmembrane region" description="Helical" evidence="7">
    <location>
        <begin position="246"/>
        <end position="272"/>
    </location>
</feature>
<feature type="transmembrane region" description="Helical" evidence="7">
    <location>
        <begin position="12"/>
        <end position="34"/>
    </location>
</feature>
<evidence type="ECO:0000256" key="5">
    <source>
        <dbReference type="ARBA" id="ARBA00022989"/>
    </source>
</evidence>
<dbReference type="Gene3D" id="1.10.3720.10">
    <property type="entry name" value="MetI-like"/>
    <property type="match status" value="1"/>
</dbReference>
<dbReference type="Proteomes" id="UP001567572">
    <property type="component" value="Unassembled WGS sequence"/>
</dbReference>
<evidence type="ECO:0000259" key="8">
    <source>
        <dbReference type="PROSITE" id="PS50928"/>
    </source>
</evidence>
<dbReference type="PANTHER" id="PTHR43163:SF6">
    <property type="entry name" value="DIPEPTIDE TRANSPORT SYSTEM PERMEASE PROTEIN DPPB-RELATED"/>
    <property type="match status" value="1"/>
</dbReference>
<evidence type="ECO:0000256" key="4">
    <source>
        <dbReference type="ARBA" id="ARBA00022692"/>
    </source>
</evidence>
<feature type="transmembrane region" description="Helical" evidence="7">
    <location>
        <begin position="292"/>
        <end position="311"/>
    </location>
</feature>
<dbReference type="CDD" id="cd06261">
    <property type="entry name" value="TM_PBP2"/>
    <property type="match status" value="1"/>
</dbReference>
<name>A0ABD5M4A1_9EURY</name>
<evidence type="ECO:0000256" key="2">
    <source>
        <dbReference type="ARBA" id="ARBA00022448"/>
    </source>
</evidence>
<keyword evidence="10" id="KW-1185">Reference proteome</keyword>
<comment type="caution">
    <text evidence="9">The sequence shown here is derived from an EMBL/GenBank/DDBJ whole genome shotgun (WGS) entry which is preliminary data.</text>
</comment>
<reference evidence="9 10" key="1">
    <citation type="submission" date="2024-06" db="EMBL/GenBank/DDBJ databases">
        <title>Halorubrum miltondacostae sp. nov., a potential PHA producer isolated from an inland solar saltern in Rio Maior, Portugal.</title>
        <authorList>
            <person name="Albuquerque L."/>
            <person name="Viver T."/>
            <person name="Barroso C."/>
            <person name="Claudino R."/>
            <person name="Galvan M."/>
            <person name="Simoes G."/>
            <person name="Lobo Da Cunha A."/>
            <person name="Egas C."/>
        </authorList>
    </citation>
    <scope>NUCLEOTIDE SEQUENCE [LARGE SCALE GENOMIC DNA]</scope>
    <source>
        <strain evidence="9 10">RMP-11</strain>
    </source>
</reference>
<organism evidence="9 10">
    <name type="scientific">Halorubrum miltondacostae</name>
    <dbReference type="NCBI Taxonomy" id="3076378"/>
    <lineage>
        <taxon>Archaea</taxon>
        <taxon>Methanobacteriati</taxon>
        <taxon>Methanobacteriota</taxon>
        <taxon>Stenosarchaea group</taxon>
        <taxon>Halobacteria</taxon>
        <taxon>Halobacteriales</taxon>
        <taxon>Haloferacaceae</taxon>
        <taxon>Halorubrum</taxon>
    </lineage>
</organism>
<comment type="subcellular location">
    <subcellularLocation>
        <location evidence="1 7">Cell membrane</location>
        <topology evidence="1 7">Multi-pass membrane protein</topology>
    </subcellularLocation>
</comment>
<sequence>MARISGKYIARRAVISVITIYALATLLFVLLHAMPGDILNTLIGPGMSQEQIQDLRTRFGLNEPLWRQYIDFITSYLVFDFGYSISELEPVSNLIGRRLVPTLILFVPAFILQYAIGTAAGTYLGWNRGSKFDVLGFTGGLFMYSLPFFWLAWLLLGVLSFQLGWFPAGQMLPAFTTEYTWFEGLISLLTHMTIPVISLALIGWAGPMLVMRTSMQDVVDADYIDFARAQGYPESTVMTKFGGRNALIPVATQAIIGIAFLIDGSVIVETVFSWPGIGKLLVDSILNRDLPTALAAFYVLGVLIVTLRFITDIVYTYLDPRITFGGDA</sequence>
<evidence type="ECO:0000313" key="10">
    <source>
        <dbReference type="Proteomes" id="UP001567572"/>
    </source>
</evidence>
<dbReference type="InterPro" id="IPR035906">
    <property type="entry name" value="MetI-like_sf"/>
</dbReference>
<dbReference type="Pfam" id="PF00528">
    <property type="entry name" value="BPD_transp_1"/>
    <property type="match status" value="1"/>
</dbReference>
<evidence type="ECO:0000256" key="7">
    <source>
        <dbReference type="RuleBase" id="RU363032"/>
    </source>
</evidence>
<dbReference type="GO" id="GO:0005886">
    <property type="term" value="C:plasma membrane"/>
    <property type="evidence" value="ECO:0007669"/>
    <property type="project" value="UniProtKB-SubCell"/>
</dbReference>
<accession>A0ABD5M4A1</accession>
<evidence type="ECO:0000256" key="3">
    <source>
        <dbReference type="ARBA" id="ARBA00022475"/>
    </source>
</evidence>
<feature type="domain" description="ABC transmembrane type-1" evidence="8">
    <location>
        <begin position="99"/>
        <end position="311"/>
    </location>
</feature>
<dbReference type="PANTHER" id="PTHR43163">
    <property type="entry name" value="DIPEPTIDE TRANSPORT SYSTEM PERMEASE PROTEIN DPPB-RELATED"/>
    <property type="match status" value="1"/>
</dbReference>
<feature type="transmembrane region" description="Helical" evidence="7">
    <location>
        <begin position="146"/>
        <end position="165"/>
    </location>
</feature>
<dbReference type="EMBL" id="JBEDNY010000006">
    <property type="protein sequence ID" value="MEZ3165096.1"/>
    <property type="molecule type" value="Genomic_DNA"/>
</dbReference>
<dbReference type="RefSeq" id="WP_371163138.1">
    <property type="nucleotide sequence ID" value="NZ_JBEDNX010000003.1"/>
</dbReference>
<proteinExistence type="inferred from homology"/>
<evidence type="ECO:0000256" key="6">
    <source>
        <dbReference type="ARBA" id="ARBA00023136"/>
    </source>
</evidence>
<keyword evidence="5 7" id="KW-1133">Transmembrane helix</keyword>
<feature type="transmembrane region" description="Helical" evidence="7">
    <location>
        <begin position="103"/>
        <end position="126"/>
    </location>
</feature>
<evidence type="ECO:0000256" key="1">
    <source>
        <dbReference type="ARBA" id="ARBA00004651"/>
    </source>
</evidence>
<evidence type="ECO:0000313" key="9">
    <source>
        <dbReference type="EMBL" id="MEZ3165096.1"/>
    </source>
</evidence>
<keyword evidence="2 7" id="KW-0813">Transport</keyword>
<dbReference type="AlphaFoldDB" id="A0ABD5M4A1"/>
<gene>
    <name evidence="9" type="ORF">ABNG04_14690</name>
</gene>
<feature type="transmembrane region" description="Helical" evidence="7">
    <location>
        <begin position="185"/>
        <end position="206"/>
    </location>
</feature>
<dbReference type="Pfam" id="PF19300">
    <property type="entry name" value="BPD_transp_1_N"/>
    <property type="match status" value="1"/>
</dbReference>
<protein>
    <submittedName>
        <fullName evidence="9">ABC transporter permease</fullName>
    </submittedName>
</protein>
<dbReference type="PROSITE" id="PS50928">
    <property type="entry name" value="ABC_TM1"/>
    <property type="match status" value="1"/>
</dbReference>
<dbReference type="InterPro" id="IPR000515">
    <property type="entry name" value="MetI-like"/>
</dbReference>
<keyword evidence="6 7" id="KW-0472">Membrane</keyword>
<keyword evidence="4 7" id="KW-0812">Transmembrane</keyword>
<dbReference type="InterPro" id="IPR045621">
    <property type="entry name" value="BPD_transp_1_N"/>
</dbReference>
<keyword evidence="3" id="KW-1003">Cell membrane</keyword>
<comment type="similarity">
    <text evidence="7">Belongs to the binding-protein-dependent transport system permease family.</text>
</comment>